<evidence type="ECO:0000259" key="1">
    <source>
        <dbReference type="Pfam" id="PF00534"/>
    </source>
</evidence>
<gene>
    <name evidence="3" type="ORF">COW88_03550</name>
</gene>
<evidence type="ECO:0000313" key="4">
    <source>
        <dbReference type="Proteomes" id="UP000230638"/>
    </source>
</evidence>
<dbReference type="SUPFAM" id="SSF53756">
    <property type="entry name" value="UDP-Glycosyltransferase/glycogen phosphorylase"/>
    <property type="match status" value="1"/>
</dbReference>
<dbReference type="GO" id="GO:0016757">
    <property type="term" value="F:glycosyltransferase activity"/>
    <property type="evidence" value="ECO:0007669"/>
    <property type="project" value="InterPro"/>
</dbReference>
<reference evidence="3 4" key="1">
    <citation type="submission" date="2017-09" db="EMBL/GenBank/DDBJ databases">
        <title>Depth-based differentiation of microbial function through sediment-hosted aquifers and enrichment of novel symbionts in the deep terrestrial subsurface.</title>
        <authorList>
            <person name="Probst A.J."/>
            <person name="Ladd B."/>
            <person name="Jarett J.K."/>
            <person name="Geller-Mcgrath D.E."/>
            <person name="Sieber C.M."/>
            <person name="Emerson J.B."/>
            <person name="Anantharaman K."/>
            <person name="Thomas B.C."/>
            <person name="Malmstrom R."/>
            <person name="Stieglmeier M."/>
            <person name="Klingl A."/>
            <person name="Woyke T."/>
            <person name="Ryan C.M."/>
            <person name="Banfield J.F."/>
        </authorList>
    </citation>
    <scope>NUCLEOTIDE SEQUENCE [LARGE SCALE GENOMIC DNA]</scope>
    <source>
        <strain evidence="3">CG22_combo_CG10-13_8_21_14_all_47_15</strain>
    </source>
</reference>
<proteinExistence type="predicted"/>
<evidence type="ECO:0008006" key="5">
    <source>
        <dbReference type="Google" id="ProtNLM"/>
    </source>
</evidence>
<sequence>MKILIATPLYPPDVGGPATYSELLVREFPARGVSVSVEVLNRINAPFGVKHLIYFFRLVYVARDADIVYAQDPLGTGLPAFFAARLLGKKFLLKVVGDRAWEEFLNRGNDFISPEDFQGMHAGFSVYLRKRVQTFVAKHAKRVIVPSQYLKRLLVSGWGVPEERVLVIYNAFEPPMILLPRDKAREKVGISGLVLVSVGRLVPWKGFRALVESMPDTIAEFPDAKLYIIGDGPEKTDIWSAIARLGLKQHVFLIGKMPHNDMLAYMSAADLFVLNTGYEGLSHAILEAMALSVPVVTTGVGGNPELISDGVHGRLVAYGDSEALVRAIGETLRDMEARGRFSAAAQKKALEFSKEKMLRELSSLFEKLS</sequence>
<dbReference type="Pfam" id="PF00534">
    <property type="entry name" value="Glycos_transf_1"/>
    <property type="match status" value="1"/>
</dbReference>
<dbReference type="AlphaFoldDB" id="A0A2H0CSS4"/>
<feature type="domain" description="Glycosyltransferase subfamily 4-like N-terminal" evidence="2">
    <location>
        <begin position="45"/>
        <end position="170"/>
    </location>
</feature>
<organism evidence="3 4">
    <name type="scientific">Candidatus Lloydbacteria bacterium CG22_combo_CG10-13_8_21_14_all_47_15</name>
    <dbReference type="NCBI Taxonomy" id="1974635"/>
    <lineage>
        <taxon>Bacteria</taxon>
        <taxon>Candidatus Lloydiibacteriota</taxon>
    </lineage>
</organism>
<dbReference type="PANTHER" id="PTHR12526">
    <property type="entry name" value="GLYCOSYLTRANSFERASE"/>
    <property type="match status" value="1"/>
</dbReference>
<comment type="caution">
    <text evidence="3">The sequence shown here is derived from an EMBL/GenBank/DDBJ whole genome shotgun (WGS) entry which is preliminary data.</text>
</comment>
<dbReference type="EMBL" id="PCTL01000034">
    <property type="protein sequence ID" value="PIP72972.1"/>
    <property type="molecule type" value="Genomic_DNA"/>
</dbReference>
<dbReference type="Pfam" id="PF13579">
    <property type="entry name" value="Glyco_trans_4_4"/>
    <property type="match status" value="1"/>
</dbReference>
<accession>A0A2H0CSS4</accession>
<dbReference type="Proteomes" id="UP000230638">
    <property type="component" value="Unassembled WGS sequence"/>
</dbReference>
<name>A0A2H0CSS4_9BACT</name>
<dbReference type="InterPro" id="IPR001296">
    <property type="entry name" value="Glyco_trans_1"/>
</dbReference>
<dbReference type="PANTHER" id="PTHR12526:SF630">
    <property type="entry name" value="GLYCOSYLTRANSFERASE"/>
    <property type="match status" value="1"/>
</dbReference>
<feature type="domain" description="Glycosyl transferase family 1" evidence="1">
    <location>
        <begin position="183"/>
        <end position="347"/>
    </location>
</feature>
<dbReference type="InterPro" id="IPR028098">
    <property type="entry name" value="Glyco_trans_4-like_N"/>
</dbReference>
<evidence type="ECO:0000313" key="3">
    <source>
        <dbReference type="EMBL" id="PIP72972.1"/>
    </source>
</evidence>
<dbReference type="Gene3D" id="3.40.50.2000">
    <property type="entry name" value="Glycogen Phosphorylase B"/>
    <property type="match status" value="2"/>
</dbReference>
<dbReference type="CDD" id="cd03801">
    <property type="entry name" value="GT4_PimA-like"/>
    <property type="match status" value="1"/>
</dbReference>
<protein>
    <recommendedName>
        <fullName evidence="5">Glycosyl transferase family 1 domain-containing protein</fullName>
    </recommendedName>
</protein>
<evidence type="ECO:0000259" key="2">
    <source>
        <dbReference type="Pfam" id="PF13579"/>
    </source>
</evidence>